<name>A0AAN7KYW6_TRANT</name>
<dbReference type="PANTHER" id="PTHR32468">
    <property type="entry name" value="CATION/H + ANTIPORTER"/>
    <property type="match status" value="1"/>
</dbReference>
<feature type="transmembrane region" description="Helical" evidence="10">
    <location>
        <begin position="139"/>
        <end position="156"/>
    </location>
</feature>
<evidence type="ECO:0000256" key="10">
    <source>
        <dbReference type="SAM" id="Phobius"/>
    </source>
</evidence>
<evidence type="ECO:0000259" key="11">
    <source>
        <dbReference type="Pfam" id="PF00999"/>
    </source>
</evidence>
<keyword evidence="4 10" id="KW-0812">Transmembrane</keyword>
<evidence type="ECO:0000256" key="5">
    <source>
        <dbReference type="ARBA" id="ARBA00022958"/>
    </source>
</evidence>
<dbReference type="AlphaFoldDB" id="A0AAN7KYW6"/>
<evidence type="ECO:0008006" key="16">
    <source>
        <dbReference type="Google" id="ProtNLM"/>
    </source>
</evidence>
<dbReference type="GO" id="GO:1902600">
    <property type="term" value="P:proton transmembrane transport"/>
    <property type="evidence" value="ECO:0007669"/>
    <property type="project" value="InterPro"/>
</dbReference>
<dbReference type="Pfam" id="PF00999">
    <property type="entry name" value="Na_H_Exchanger"/>
    <property type="match status" value="1"/>
</dbReference>
<accession>A0AAN7KYW6</accession>
<evidence type="ECO:0000259" key="12">
    <source>
        <dbReference type="Pfam" id="PF23256"/>
    </source>
</evidence>
<dbReference type="EMBL" id="JAXQNO010000020">
    <property type="protein sequence ID" value="KAK4772525.1"/>
    <property type="molecule type" value="Genomic_DNA"/>
</dbReference>
<gene>
    <name evidence="14" type="ORF">SAY86_014300</name>
</gene>
<keyword evidence="6 10" id="KW-1133">Transmembrane helix</keyword>
<comment type="similarity">
    <text evidence="9">Belongs to the monovalent cation:proton antiporter 2 (CPA2) transporter (TC 2.A.37) family. CHX (TC 2.A.37.4) subfamily.</text>
</comment>
<proteinExistence type="inferred from homology"/>
<feature type="transmembrane region" description="Helical" evidence="10">
    <location>
        <begin position="241"/>
        <end position="261"/>
    </location>
</feature>
<keyword evidence="7" id="KW-0406">Ion transport</keyword>
<comment type="subcellular location">
    <subcellularLocation>
        <location evidence="1">Membrane</location>
        <topology evidence="1">Multi-pass membrane protein</topology>
    </subcellularLocation>
</comment>
<evidence type="ECO:0000256" key="9">
    <source>
        <dbReference type="ARBA" id="ARBA00038341"/>
    </source>
</evidence>
<dbReference type="GO" id="GO:0012505">
    <property type="term" value="C:endomembrane system"/>
    <property type="evidence" value="ECO:0007669"/>
    <property type="project" value="TreeGrafter"/>
</dbReference>
<feature type="domain" description="Cation/H(+) antiporter central" evidence="12">
    <location>
        <begin position="466"/>
        <end position="598"/>
    </location>
</feature>
<evidence type="ECO:0000256" key="6">
    <source>
        <dbReference type="ARBA" id="ARBA00022989"/>
    </source>
</evidence>
<feature type="transmembrane region" description="Helical" evidence="10">
    <location>
        <begin position="325"/>
        <end position="349"/>
    </location>
</feature>
<feature type="transmembrane region" description="Helical" evidence="10">
    <location>
        <begin position="20"/>
        <end position="38"/>
    </location>
</feature>
<feature type="transmembrane region" description="Helical" evidence="10">
    <location>
        <begin position="390"/>
        <end position="410"/>
    </location>
</feature>
<dbReference type="InterPro" id="IPR057290">
    <property type="entry name" value="CHX17_C"/>
</dbReference>
<feature type="transmembrane region" description="Helical" evidence="10">
    <location>
        <begin position="177"/>
        <end position="202"/>
    </location>
</feature>
<evidence type="ECO:0000256" key="7">
    <source>
        <dbReference type="ARBA" id="ARBA00023065"/>
    </source>
</evidence>
<evidence type="ECO:0000259" key="13">
    <source>
        <dbReference type="Pfam" id="PF23259"/>
    </source>
</evidence>
<dbReference type="PANTHER" id="PTHR32468:SF18">
    <property type="entry name" value="CATION_H(+) ANTIPORTER 1"/>
    <property type="match status" value="1"/>
</dbReference>
<feature type="transmembrane region" description="Helical" evidence="10">
    <location>
        <begin position="109"/>
        <end position="133"/>
    </location>
</feature>
<dbReference type="GO" id="GO:0006813">
    <property type="term" value="P:potassium ion transport"/>
    <property type="evidence" value="ECO:0007669"/>
    <property type="project" value="UniProtKB-KW"/>
</dbReference>
<feature type="domain" description="Cation/H(+) antiporter C-terminal" evidence="13">
    <location>
        <begin position="611"/>
        <end position="754"/>
    </location>
</feature>
<dbReference type="InterPro" id="IPR038770">
    <property type="entry name" value="Na+/solute_symporter_sf"/>
</dbReference>
<dbReference type="InterPro" id="IPR057291">
    <property type="entry name" value="CHX17_2nd"/>
</dbReference>
<evidence type="ECO:0000313" key="15">
    <source>
        <dbReference type="Proteomes" id="UP001346149"/>
    </source>
</evidence>
<keyword evidence="5" id="KW-0630">Potassium</keyword>
<dbReference type="InterPro" id="IPR006153">
    <property type="entry name" value="Cation/H_exchanger_TM"/>
</dbReference>
<feature type="domain" description="Cation/H+ exchanger transmembrane" evidence="11">
    <location>
        <begin position="36"/>
        <end position="410"/>
    </location>
</feature>
<feature type="transmembrane region" description="Helical" evidence="10">
    <location>
        <begin position="208"/>
        <end position="229"/>
    </location>
</feature>
<sequence>MNATKTFICQQDLINPLTTMGMQMSCILVLSHFFHLVLKSTGHSGPIAQILAGLVLGPSGLSRITKIRDFFYQRSSMDYYPLVGFIFSIIFMFELGLETDIAYSIRTLRTAATVSFGGILFSVVSGGIASFFLYRHLDYIGSSGIVYGMFLIIILAETNPPATTRMAAELKITTSDAGRLAISCAIINDLTCLFLYCLIVGLHSGKGFGRGIVCLIITSGLILLNKYLAQWFNGRNRSQKYLKNAEVFVILSLVIASSMLIELMSFNSSINCFLVGLMFPREGKSARTLLFKLTYSLHNFILPIYFGFIGFQFNADYFRKVSNVVILLIMVGLSVVGKVCGTIAAYQYLKLPWDEGAVLGFLLNMKGHADLLLLSGITELLTWTMGSRDLLLTTIVLNTVISGIGIGIFMRKEEGRLGHGYRSLEPQETEDELRVLGCVYGSRHVGATIAVLYALKGSVSAPIAPYLMHLIELSEKSKSSKTLYHELEDDELNSEENYGGNDVLEINDAVDGFAVDNKILIHQMKAVSLFSIMYEDVCDGAEDLRVSIILIPFHKHQRIDGKMESGKEGIRTTNQRILRHAPCSVGIIVSRGPAGAPAFTQILCSDMVQHVATLFFGGSDDQEALACSKRIAAHPNVNLTVIRFVPMSSTSLTGSSSNVDDDVYFTDFYNRHVRSGQMGYVEKHVRNGAETLGILREIGEMYSLFIVGKGKRGHSPMTTGMSDWEECPELGIVGDILASSEFNTGGSVLIIQQHRQTSI</sequence>
<evidence type="ECO:0000256" key="3">
    <source>
        <dbReference type="ARBA" id="ARBA00022538"/>
    </source>
</evidence>
<keyword evidence="15" id="KW-1185">Reference proteome</keyword>
<keyword evidence="2" id="KW-0813">Transport</keyword>
<protein>
    <recommendedName>
        <fullName evidence="16">Cation/H+ exchanger domain-containing protein</fullName>
    </recommendedName>
</protein>
<keyword evidence="8 10" id="KW-0472">Membrane</keyword>
<dbReference type="GO" id="GO:0016020">
    <property type="term" value="C:membrane"/>
    <property type="evidence" value="ECO:0007669"/>
    <property type="project" value="UniProtKB-SubCell"/>
</dbReference>
<evidence type="ECO:0000256" key="8">
    <source>
        <dbReference type="ARBA" id="ARBA00023136"/>
    </source>
</evidence>
<dbReference type="GO" id="GO:0015297">
    <property type="term" value="F:antiporter activity"/>
    <property type="evidence" value="ECO:0007669"/>
    <property type="project" value="InterPro"/>
</dbReference>
<keyword evidence="3" id="KW-0633">Potassium transport</keyword>
<evidence type="ECO:0000256" key="2">
    <source>
        <dbReference type="ARBA" id="ARBA00022448"/>
    </source>
</evidence>
<dbReference type="GO" id="GO:0006885">
    <property type="term" value="P:regulation of pH"/>
    <property type="evidence" value="ECO:0007669"/>
    <property type="project" value="TreeGrafter"/>
</dbReference>
<reference evidence="14 15" key="1">
    <citation type="journal article" date="2023" name="Hortic Res">
        <title>Pangenome of water caltrop reveals structural variations and asymmetric subgenome divergence after allopolyploidization.</title>
        <authorList>
            <person name="Zhang X."/>
            <person name="Chen Y."/>
            <person name="Wang L."/>
            <person name="Yuan Y."/>
            <person name="Fang M."/>
            <person name="Shi L."/>
            <person name="Lu R."/>
            <person name="Comes H.P."/>
            <person name="Ma Y."/>
            <person name="Chen Y."/>
            <person name="Huang G."/>
            <person name="Zhou Y."/>
            <person name="Zheng Z."/>
            <person name="Qiu Y."/>
        </authorList>
    </citation>
    <scope>NUCLEOTIDE SEQUENCE [LARGE SCALE GENOMIC DNA]</scope>
    <source>
        <strain evidence="14">F231</strain>
    </source>
</reference>
<dbReference type="Gene3D" id="1.20.1530.20">
    <property type="match status" value="1"/>
</dbReference>
<dbReference type="InterPro" id="IPR050794">
    <property type="entry name" value="CPA2_transporter"/>
</dbReference>
<dbReference type="Pfam" id="PF23259">
    <property type="entry name" value="CHX17_C"/>
    <property type="match status" value="1"/>
</dbReference>
<evidence type="ECO:0000256" key="4">
    <source>
        <dbReference type="ARBA" id="ARBA00022692"/>
    </source>
</evidence>
<dbReference type="Pfam" id="PF23256">
    <property type="entry name" value="CHX17_2nd"/>
    <property type="match status" value="1"/>
</dbReference>
<evidence type="ECO:0000256" key="1">
    <source>
        <dbReference type="ARBA" id="ARBA00004141"/>
    </source>
</evidence>
<evidence type="ECO:0000313" key="14">
    <source>
        <dbReference type="EMBL" id="KAK4772525.1"/>
    </source>
</evidence>
<dbReference type="Proteomes" id="UP001346149">
    <property type="component" value="Unassembled WGS sequence"/>
</dbReference>
<feature type="transmembrane region" description="Helical" evidence="10">
    <location>
        <begin position="79"/>
        <end position="97"/>
    </location>
</feature>
<organism evidence="14 15">
    <name type="scientific">Trapa natans</name>
    <name type="common">Water chestnut</name>
    <dbReference type="NCBI Taxonomy" id="22666"/>
    <lineage>
        <taxon>Eukaryota</taxon>
        <taxon>Viridiplantae</taxon>
        <taxon>Streptophyta</taxon>
        <taxon>Embryophyta</taxon>
        <taxon>Tracheophyta</taxon>
        <taxon>Spermatophyta</taxon>
        <taxon>Magnoliopsida</taxon>
        <taxon>eudicotyledons</taxon>
        <taxon>Gunneridae</taxon>
        <taxon>Pentapetalae</taxon>
        <taxon>rosids</taxon>
        <taxon>malvids</taxon>
        <taxon>Myrtales</taxon>
        <taxon>Lythraceae</taxon>
        <taxon>Trapa</taxon>
    </lineage>
</organism>
<comment type="caution">
    <text evidence="14">The sequence shown here is derived from an EMBL/GenBank/DDBJ whole genome shotgun (WGS) entry which is preliminary data.</text>
</comment>
<feature type="transmembrane region" description="Helical" evidence="10">
    <location>
        <begin position="295"/>
        <end position="313"/>
    </location>
</feature>